<organism evidence="1 2">
    <name type="scientific">Boletus reticuloceps</name>
    <dbReference type="NCBI Taxonomy" id="495285"/>
    <lineage>
        <taxon>Eukaryota</taxon>
        <taxon>Fungi</taxon>
        <taxon>Dikarya</taxon>
        <taxon>Basidiomycota</taxon>
        <taxon>Agaricomycotina</taxon>
        <taxon>Agaricomycetes</taxon>
        <taxon>Agaricomycetidae</taxon>
        <taxon>Boletales</taxon>
        <taxon>Boletineae</taxon>
        <taxon>Boletaceae</taxon>
        <taxon>Boletoideae</taxon>
        <taxon>Boletus</taxon>
    </lineage>
</organism>
<evidence type="ECO:0000313" key="1">
    <source>
        <dbReference type="EMBL" id="KAG6376862.1"/>
    </source>
</evidence>
<accession>A0A8I2YT32</accession>
<evidence type="ECO:0000313" key="2">
    <source>
        <dbReference type="Proteomes" id="UP000683000"/>
    </source>
</evidence>
<evidence type="ECO:0008006" key="3">
    <source>
        <dbReference type="Google" id="ProtNLM"/>
    </source>
</evidence>
<keyword evidence="2" id="KW-1185">Reference proteome</keyword>
<dbReference type="OrthoDB" id="10016252at2759"/>
<comment type="caution">
    <text evidence="1">The sequence shown here is derived from an EMBL/GenBank/DDBJ whole genome shotgun (WGS) entry which is preliminary data.</text>
</comment>
<protein>
    <recommendedName>
        <fullName evidence="3">FAD-binding domain-containing protein</fullName>
    </recommendedName>
</protein>
<name>A0A8I2YT32_9AGAM</name>
<proteinExistence type="predicted"/>
<reference evidence="1" key="1">
    <citation type="submission" date="2021-03" db="EMBL/GenBank/DDBJ databases">
        <title>Evolutionary innovations through gain and loss of genes in the ectomycorrhizal Boletales.</title>
        <authorList>
            <person name="Wu G."/>
            <person name="Miyauchi S."/>
            <person name="Morin E."/>
            <person name="Yang Z.-L."/>
            <person name="Xu J."/>
            <person name="Martin F.M."/>
        </authorList>
    </citation>
    <scope>NUCLEOTIDE SEQUENCE</scope>
    <source>
        <strain evidence="1">BR01</strain>
    </source>
</reference>
<gene>
    <name evidence="1" type="ORF">JVT61DRAFT_888</name>
</gene>
<dbReference type="Proteomes" id="UP000683000">
    <property type="component" value="Unassembled WGS sequence"/>
</dbReference>
<dbReference type="EMBL" id="JAGFBS010000010">
    <property type="protein sequence ID" value="KAG6376862.1"/>
    <property type="molecule type" value="Genomic_DNA"/>
</dbReference>
<dbReference type="AlphaFoldDB" id="A0A8I2YT32"/>
<sequence>MFAIASLTAPPRSEQVTNLAQMILADVTFDPPAEDIPFSGTLSSNSFFLCAHLPFTFNEYLVANGHPNLSGQLYRIGCGVPLEDGDIPFSPSKEYLQNLIDRFGPHRLSSDPSVNPKYGSTRIKDVVWVTRFRNRSAIADTPFTRLGSTGSSQPGEPEGGVILLIGDAAHIHSPPVGRV</sequence>